<keyword evidence="1" id="KW-0812">Transmembrane</keyword>
<evidence type="ECO:0000256" key="1">
    <source>
        <dbReference type="SAM" id="Phobius"/>
    </source>
</evidence>
<keyword evidence="1" id="KW-1133">Transmembrane helix</keyword>
<feature type="transmembrane region" description="Helical" evidence="1">
    <location>
        <begin position="15"/>
        <end position="32"/>
    </location>
</feature>
<reference evidence="2" key="2">
    <citation type="journal article" date="2015" name="Fish Shellfish Immunol.">
        <title>Early steps in the European eel (Anguilla anguilla)-Vibrio vulnificus interaction in the gills: Role of the RtxA13 toxin.</title>
        <authorList>
            <person name="Callol A."/>
            <person name="Pajuelo D."/>
            <person name="Ebbesson L."/>
            <person name="Teles M."/>
            <person name="MacKenzie S."/>
            <person name="Amaro C."/>
        </authorList>
    </citation>
    <scope>NUCLEOTIDE SEQUENCE</scope>
</reference>
<organism evidence="2">
    <name type="scientific">Anguilla anguilla</name>
    <name type="common">European freshwater eel</name>
    <name type="synonym">Muraena anguilla</name>
    <dbReference type="NCBI Taxonomy" id="7936"/>
    <lineage>
        <taxon>Eukaryota</taxon>
        <taxon>Metazoa</taxon>
        <taxon>Chordata</taxon>
        <taxon>Craniata</taxon>
        <taxon>Vertebrata</taxon>
        <taxon>Euteleostomi</taxon>
        <taxon>Actinopterygii</taxon>
        <taxon>Neopterygii</taxon>
        <taxon>Teleostei</taxon>
        <taxon>Anguilliformes</taxon>
        <taxon>Anguillidae</taxon>
        <taxon>Anguilla</taxon>
    </lineage>
</organism>
<keyword evidence="1" id="KW-0472">Membrane</keyword>
<reference evidence="2" key="1">
    <citation type="submission" date="2014-11" db="EMBL/GenBank/DDBJ databases">
        <authorList>
            <person name="Amaro Gonzalez C."/>
        </authorList>
    </citation>
    <scope>NUCLEOTIDE SEQUENCE</scope>
</reference>
<evidence type="ECO:0000313" key="2">
    <source>
        <dbReference type="EMBL" id="JAH16185.1"/>
    </source>
</evidence>
<proteinExistence type="predicted"/>
<sequence length="73" mass="8338">MHNSFSVLTLPNHMYLNWPLYLINLVLLELLLKCISWFPPVLPLIKLVSSAASNCLIWIFIIIVAKTPSPISY</sequence>
<dbReference type="AlphaFoldDB" id="A0A0E9QIK2"/>
<accession>A0A0E9QIK2</accession>
<dbReference type="EMBL" id="GBXM01092392">
    <property type="protein sequence ID" value="JAH16185.1"/>
    <property type="molecule type" value="Transcribed_RNA"/>
</dbReference>
<protein>
    <submittedName>
        <fullName evidence="2">Uncharacterized protein</fullName>
    </submittedName>
</protein>
<feature type="transmembrane region" description="Helical" evidence="1">
    <location>
        <begin position="44"/>
        <end position="65"/>
    </location>
</feature>
<name>A0A0E9QIK2_ANGAN</name>